<proteinExistence type="predicted"/>
<gene>
    <name evidence="3" type="ORF">C923_00547</name>
</gene>
<keyword evidence="2" id="KW-0472">Membrane</keyword>
<accession>W7JIJ7</accession>
<evidence type="ECO:0000256" key="1">
    <source>
        <dbReference type="SAM" id="Coils"/>
    </source>
</evidence>
<evidence type="ECO:0000256" key="2">
    <source>
        <dbReference type="SAM" id="Phobius"/>
    </source>
</evidence>
<reference evidence="3 4" key="1">
    <citation type="submission" date="2013-02" db="EMBL/GenBank/DDBJ databases">
        <title>The Genome Sequence of Plasmodium falciparum UGT5.1.</title>
        <authorList>
            <consortium name="The Broad Institute Genome Sequencing Platform"/>
            <consortium name="The Broad Institute Genome Sequencing Center for Infectious Disease"/>
            <person name="Neafsey D."/>
            <person name="Cheeseman I."/>
            <person name="Volkman S."/>
            <person name="Adams J."/>
            <person name="Walker B."/>
            <person name="Young S.K."/>
            <person name="Zeng Q."/>
            <person name="Gargeya S."/>
            <person name="Fitzgerald M."/>
            <person name="Haas B."/>
            <person name="Abouelleil A."/>
            <person name="Alvarado L."/>
            <person name="Arachchi H.M."/>
            <person name="Berlin A.M."/>
            <person name="Chapman S.B."/>
            <person name="Dewar J."/>
            <person name="Goldberg J."/>
            <person name="Griggs A."/>
            <person name="Gujja S."/>
            <person name="Hansen M."/>
            <person name="Howarth C."/>
            <person name="Imamovic A."/>
            <person name="Larimer J."/>
            <person name="McCowan C."/>
            <person name="Murphy C."/>
            <person name="Neiman D."/>
            <person name="Pearson M."/>
            <person name="Priest M."/>
            <person name="Roberts A."/>
            <person name="Saif S."/>
            <person name="Shea T."/>
            <person name="Sisk P."/>
            <person name="Sykes S."/>
            <person name="Wortman J."/>
            <person name="Nusbaum C."/>
            <person name="Birren B."/>
        </authorList>
    </citation>
    <scope>NUCLEOTIDE SEQUENCE [LARGE SCALE GENOMIC DNA]</scope>
    <source>
        <strain evidence="3 4">UGT5.1</strain>
    </source>
</reference>
<dbReference type="OrthoDB" id="376940at2759"/>
<keyword evidence="2" id="KW-0812">Transmembrane</keyword>
<keyword evidence="2" id="KW-1133">Transmembrane helix</keyword>
<organism evidence="3 4">
    <name type="scientific">Plasmodium falciparum UGT5.1</name>
    <dbReference type="NCBI Taxonomy" id="1237627"/>
    <lineage>
        <taxon>Eukaryota</taxon>
        <taxon>Sar</taxon>
        <taxon>Alveolata</taxon>
        <taxon>Apicomplexa</taxon>
        <taxon>Aconoidasida</taxon>
        <taxon>Haemosporida</taxon>
        <taxon>Plasmodiidae</taxon>
        <taxon>Plasmodium</taxon>
        <taxon>Plasmodium (Laverania)</taxon>
    </lineage>
</organism>
<protein>
    <submittedName>
        <fullName evidence="3">Uncharacterized protein</fullName>
    </submittedName>
</protein>
<sequence length="904" mass="106755">MKLLKLDYYNGEIYEKYKINNILSLLVDNNKFQNESVDFHEISNKKNNYSIMAILGSQIKNLNDDIYKDIDTNDIILALSKLKKTDEEILINESQNKNYILELAEQIYYEYFQRGLIKNDHNFHLNNSKKNFIQINIELMNEINREIKNYEHKIHNLRAYSENAQTKNDASTNDLLMYYHEDVDNTDDSLLNENNFNYNMKHKKYNDQNKIFLNDHAHNNNNNNDFFDRPNENNFLMDEENVLKAAHEDIPMNNDYVNYIHMKRDSLHNNNNNNNNNNYNNNNYNNYKNNIFSDHHDLFHYNKEGTNSTNCNSVENLNYDINIYKNNKKNIQHINNNVNSNENIPRVSNPNGNIGNDGRNSYRNLSQLNEEDKHLLYNDTIKMDYLLNRKIEYEKLDEDQSESNNKSMMVMNTHRMMKNFDNMNKINSNVVDTYEENMNYKYDKNKSYVLNDEETYEHMSNKNMNNVMKNTGANNGANNGVEENCKYHIDMDNVHNAVNSVNLQDNIYKNNNSSNTLNSVLENIDKAEQQIVKNHLKNSLAHNEYVAKRMSSLLLNPQNVIDKEPYNNNIRKAYEKNGIMNRDEQKYFNDEISLNKYSSTYGQKKNFTTDTNNSSSFILSTIHKPNMVDESSYNIMNNYENKKFRIQSRNMNTRENYLHNQNSNHHSTERSHNINNNMINHNNHISNTTPLNFDNMSNYSRNAAKSVESNMNIYTNKYSRALDINDLNSNNTSRNYVNSSNSLKSDLTMMRDNYAKMLERSKSLTSHLYRAPIMHNKYLKANIVCVFFNPAFSYLFMTIGFIGMFVFYKMKNDLSMGFIFACIFLVSFSHYIMCIICSYIITKDVIKSVETRIKSLNIKYKKEKIYFKLINLSSFGLKYLKLFTLSKGQAYFTLRVIYKYCKII</sequence>
<dbReference type="Proteomes" id="UP000030697">
    <property type="component" value="Unassembled WGS sequence"/>
</dbReference>
<feature type="coiled-coil region" evidence="1">
    <location>
        <begin position="133"/>
        <end position="167"/>
    </location>
</feature>
<feature type="transmembrane region" description="Helical" evidence="2">
    <location>
        <begin position="818"/>
        <end position="841"/>
    </location>
</feature>
<dbReference type="EMBL" id="KE124406">
    <property type="protein sequence ID" value="EWC78780.1"/>
    <property type="molecule type" value="Genomic_DNA"/>
</dbReference>
<name>W7JIJ7_PLAFA</name>
<evidence type="ECO:0000313" key="3">
    <source>
        <dbReference type="EMBL" id="EWC78780.1"/>
    </source>
</evidence>
<feature type="transmembrane region" description="Helical" evidence="2">
    <location>
        <begin position="786"/>
        <end position="806"/>
    </location>
</feature>
<keyword evidence="1" id="KW-0175">Coiled coil</keyword>
<dbReference type="AlphaFoldDB" id="W7JIJ7"/>
<evidence type="ECO:0000313" key="4">
    <source>
        <dbReference type="Proteomes" id="UP000030697"/>
    </source>
</evidence>